<reference evidence="7 8" key="1">
    <citation type="submission" date="2017-04" db="EMBL/GenBank/DDBJ databases">
        <title>Draft genome sequence of Marssonina coronaria NL1: causal agent of apple blotch.</title>
        <authorList>
            <person name="Cheng Q."/>
        </authorList>
    </citation>
    <scope>NUCLEOTIDE SEQUENCE [LARGE SCALE GENOMIC DNA]</scope>
    <source>
        <strain evidence="7 8">NL1</strain>
    </source>
</reference>
<dbReference type="Gene3D" id="3.90.1150.10">
    <property type="entry name" value="Aspartate Aminotransferase, domain 1"/>
    <property type="match status" value="1"/>
</dbReference>
<feature type="region of interest" description="Disordered" evidence="5">
    <location>
        <begin position="1"/>
        <end position="21"/>
    </location>
</feature>
<dbReference type="GO" id="GO:0030429">
    <property type="term" value="F:kynureninase activity"/>
    <property type="evidence" value="ECO:0007669"/>
    <property type="project" value="UniProtKB-UniRule"/>
</dbReference>
<accession>A0A218Z3G1</accession>
<feature type="binding site" evidence="4">
    <location>
        <position position="475"/>
    </location>
    <ligand>
        <name>pyridoxal 5'-phosphate</name>
        <dbReference type="ChEBI" id="CHEBI:597326"/>
    </ligand>
</feature>
<dbReference type="SUPFAM" id="SSF53383">
    <property type="entry name" value="PLP-dependent transferases"/>
    <property type="match status" value="1"/>
</dbReference>
<comment type="caution">
    <text evidence="7">The sequence shown here is derived from an EMBL/GenBank/DDBJ whole genome shotgun (WGS) entry which is preliminary data.</text>
</comment>
<keyword evidence="3 4" id="KW-0663">Pyridoxal phosphate</keyword>
<dbReference type="EMBL" id="MZNU01000219">
    <property type="protein sequence ID" value="OWP02631.1"/>
    <property type="molecule type" value="Genomic_DNA"/>
</dbReference>
<feature type="binding site" evidence="4">
    <location>
        <position position="335"/>
    </location>
    <ligand>
        <name>pyridoxal 5'-phosphate</name>
        <dbReference type="ChEBI" id="CHEBI:597326"/>
    </ligand>
</feature>
<dbReference type="Gene3D" id="3.40.640.10">
    <property type="entry name" value="Type I PLP-dependent aspartate aminotransferase-like (Major domain)"/>
    <property type="match status" value="1"/>
</dbReference>
<dbReference type="Pfam" id="PF00266">
    <property type="entry name" value="Aminotran_5"/>
    <property type="match status" value="1"/>
</dbReference>
<dbReference type="Pfam" id="PF22580">
    <property type="entry name" value="KYNU_C"/>
    <property type="match status" value="1"/>
</dbReference>
<dbReference type="GO" id="GO:0030170">
    <property type="term" value="F:pyridoxal phosphate binding"/>
    <property type="evidence" value="ECO:0007669"/>
    <property type="project" value="UniProtKB-UniRule"/>
</dbReference>
<dbReference type="PANTHER" id="PTHR14084:SF0">
    <property type="entry name" value="KYNURENINASE"/>
    <property type="match status" value="1"/>
</dbReference>
<dbReference type="GO" id="GO:0043420">
    <property type="term" value="P:anthranilate metabolic process"/>
    <property type="evidence" value="ECO:0007669"/>
    <property type="project" value="UniProtKB-UniRule"/>
</dbReference>
<feature type="binding site" evidence="4">
    <location>
        <position position="513"/>
    </location>
    <ligand>
        <name>pyridoxal 5'-phosphate</name>
        <dbReference type="ChEBI" id="CHEBI:597326"/>
    </ligand>
</feature>
<evidence type="ECO:0000313" key="8">
    <source>
        <dbReference type="Proteomes" id="UP000242519"/>
    </source>
</evidence>
<evidence type="ECO:0000256" key="5">
    <source>
        <dbReference type="SAM" id="MobiDB-lite"/>
    </source>
</evidence>
<dbReference type="InterPro" id="IPR015422">
    <property type="entry name" value="PyrdxlP-dep_Trfase_small"/>
</dbReference>
<dbReference type="InterPro" id="IPR015424">
    <property type="entry name" value="PyrdxlP-dep_Trfase"/>
</dbReference>
<dbReference type="PANTHER" id="PTHR14084">
    <property type="entry name" value="KYNURENINASE"/>
    <property type="match status" value="1"/>
</dbReference>
<name>A0A218Z3G1_9HELO</name>
<feature type="binding site" evidence="4">
    <location>
        <position position="450"/>
    </location>
    <ligand>
        <name>pyridoxal 5'-phosphate</name>
        <dbReference type="ChEBI" id="CHEBI:597326"/>
    </ligand>
</feature>
<dbReference type="InterPro" id="IPR010111">
    <property type="entry name" value="Kynureninase"/>
</dbReference>
<evidence type="ECO:0000256" key="1">
    <source>
        <dbReference type="ARBA" id="ARBA00022642"/>
    </source>
</evidence>
<dbReference type="InterPro" id="IPR015421">
    <property type="entry name" value="PyrdxlP-dep_Trfase_major"/>
</dbReference>
<evidence type="ECO:0000256" key="2">
    <source>
        <dbReference type="ARBA" id="ARBA00022801"/>
    </source>
</evidence>
<proteinExistence type="inferred from homology"/>
<dbReference type="FunCoup" id="A0A218Z3G1">
    <property type="interactions" value="186"/>
</dbReference>
<comment type="pathway">
    <text evidence="4">Cofactor biosynthesis; NAD(+) biosynthesis; quinolinate from L-kynurenine: step 2/3.</text>
</comment>
<dbReference type="UniPathway" id="UPA00334">
    <property type="reaction ID" value="UER00455"/>
</dbReference>
<comment type="similarity">
    <text evidence="4">Belongs to the kynureninase family.</text>
</comment>
<comment type="catalytic activity">
    <reaction evidence="4">
        <text>L-kynurenine + H2O = anthranilate + L-alanine + H(+)</text>
        <dbReference type="Rhea" id="RHEA:16813"/>
        <dbReference type="ChEBI" id="CHEBI:15377"/>
        <dbReference type="ChEBI" id="CHEBI:15378"/>
        <dbReference type="ChEBI" id="CHEBI:16567"/>
        <dbReference type="ChEBI" id="CHEBI:57959"/>
        <dbReference type="ChEBI" id="CHEBI:57972"/>
        <dbReference type="EC" id="3.7.1.3"/>
    </reaction>
</comment>
<comment type="subunit">
    <text evidence="4">Homodimer.</text>
</comment>
<protein>
    <recommendedName>
        <fullName evidence="4">Kynureninase</fullName>
        <ecNumber evidence="4">3.7.1.3</ecNumber>
    </recommendedName>
    <alternativeName>
        <fullName evidence="4">Biosynthesis of nicotinic acid protein 5</fullName>
    </alternativeName>
    <alternativeName>
        <fullName evidence="4">L-kynurenine hydrolase</fullName>
    </alternativeName>
</protein>
<dbReference type="GO" id="GO:0019441">
    <property type="term" value="P:L-tryptophan catabolic process to kynurenine"/>
    <property type="evidence" value="ECO:0007669"/>
    <property type="project" value="TreeGrafter"/>
</dbReference>
<gene>
    <name evidence="4" type="primary">BNA5</name>
    <name evidence="7" type="ORF">B2J93_6464</name>
</gene>
<dbReference type="GO" id="GO:0034354">
    <property type="term" value="P:'de novo' NAD+ biosynthetic process from L-tryptophan"/>
    <property type="evidence" value="ECO:0007669"/>
    <property type="project" value="UniProtKB-UniRule"/>
</dbReference>
<keyword evidence="4" id="KW-0963">Cytoplasm</keyword>
<dbReference type="STRING" id="503106.A0A218Z3G1"/>
<evidence type="ECO:0000256" key="4">
    <source>
        <dbReference type="HAMAP-Rule" id="MF_03017"/>
    </source>
</evidence>
<sequence>MGGCTSATKDAWPPLAPQSAPHLDRVKLPRARVHPTFALLEIFPLISATQRQLLGAQPVDRKTFPAPPKTLQLAPCAPFHDTGLHFPFPITPSRGARLALEPGLPAITRGKTSAGTGTQYVHWIWESPPPAIARKDLQFCTRIHGLSGPSEPSHYVSPCRLMERHAHTGSKCSSDSPVANHLQAWRPTPPSQNSTIRVASCSWHLNLAYRYNSNREDAMALDAHDPLKHTRREFLVPTKAQLKVKSLPEAETCDSAGSEASVYLCGNSLGVQPRLVAIRMQQYFTTWATQGVHGHFKPLAGSPLPTWLDADTKASECIAPIVGALSSEVAVMETLTANLHLLLSAFYRPDINGRHKIIIESQAFPSDHFAAESQILHHNLSSETSLVTIEAPALPQPPLSTSHILSVIKEHSSTTALLLLPGIQFYTGQLLDIPTITAVAQAAGIFVIWDLAHAVGNVPLALHDWNVDAAAWCSYKYLNAGPGAAGGLFVHERNGQVSTKGGKKVFVNRLSGWWGSDKSSRFAMDNKFVPIPGAAGFQLSNPSILDITSLTASLEVFALAGGIGPLREKSVKLTAYLEILLLGMKTHGEKRFDILTPKEPEARGAQLSLKLHPGLLDKVMLALEERGVVVDERRPDVIRVAPAPLYNTFTDCWDFVEAFKEALLVAVKR</sequence>
<feature type="binding site" evidence="4">
    <location>
        <begin position="364"/>
        <end position="367"/>
    </location>
    <ligand>
        <name>pyridoxal 5'-phosphate</name>
        <dbReference type="ChEBI" id="CHEBI:597326"/>
    </ligand>
</feature>
<feature type="binding site" evidence="4">
    <location>
        <position position="541"/>
    </location>
    <ligand>
        <name>pyridoxal 5'-phosphate</name>
        <dbReference type="ChEBI" id="CHEBI:597326"/>
    </ligand>
</feature>
<dbReference type="FunFam" id="3.40.640.10:FF:000031">
    <property type="entry name" value="Kynureninase"/>
    <property type="match status" value="1"/>
</dbReference>
<dbReference type="GO" id="GO:0097053">
    <property type="term" value="P:L-kynurenine catabolic process"/>
    <property type="evidence" value="ECO:0007669"/>
    <property type="project" value="UniProtKB-UniRule"/>
</dbReference>
<dbReference type="InParanoid" id="A0A218Z3G1"/>
<comment type="catalytic activity">
    <reaction evidence="4">
        <text>3-hydroxy-L-kynurenine + H2O = 3-hydroxyanthranilate + L-alanine + H(+)</text>
        <dbReference type="Rhea" id="RHEA:25143"/>
        <dbReference type="ChEBI" id="CHEBI:15377"/>
        <dbReference type="ChEBI" id="CHEBI:15378"/>
        <dbReference type="ChEBI" id="CHEBI:36559"/>
        <dbReference type="ChEBI" id="CHEBI:57972"/>
        <dbReference type="ChEBI" id="CHEBI:58125"/>
    </reaction>
</comment>
<comment type="cofactor">
    <cofactor evidence="4">
        <name>pyridoxal 5'-phosphate</name>
        <dbReference type="ChEBI" id="CHEBI:597326"/>
    </cofactor>
</comment>
<organism evidence="7 8">
    <name type="scientific">Diplocarpon coronariae</name>
    <dbReference type="NCBI Taxonomy" id="2795749"/>
    <lineage>
        <taxon>Eukaryota</taxon>
        <taxon>Fungi</taxon>
        <taxon>Dikarya</taxon>
        <taxon>Ascomycota</taxon>
        <taxon>Pezizomycotina</taxon>
        <taxon>Leotiomycetes</taxon>
        <taxon>Helotiales</taxon>
        <taxon>Drepanopezizaceae</taxon>
        <taxon>Diplocarpon</taxon>
    </lineage>
</organism>
<dbReference type="GO" id="GO:0019805">
    <property type="term" value="P:quinolinate biosynthetic process"/>
    <property type="evidence" value="ECO:0007669"/>
    <property type="project" value="UniProtKB-UniRule"/>
</dbReference>
<comment type="caution">
    <text evidence="4">Lacks conserved residue(s) required for the propagation of feature annotation.</text>
</comment>
<dbReference type="HAMAP" id="MF_01970">
    <property type="entry name" value="Kynureninase"/>
    <property type="match status" value="1"/>
</dbReference>
<feature type="domain" description="Aminotransferase class V" evidence="6">
    <location>
        <begin position="273"/>
        <end position="522"/>
    </location>
</feature>
<dbReference type="OrthoDB" id="5978656at2759"/>
<comment type="function">
    <text evidence="4">Catalyzes the cleavage of L-kynurenine (L-Kyn) and L-3-hydroxykynurenine (L-3OHKyn) into anthranilic acid (AA) and 3-hydroxyanthranilic acid (3-OHAA), respectively.</text>
</comment>
<evidence type="ECO:0000259" key="6">
    <source>
        <dbReference type="Pfam" id="PF00266"/>
    </source>
</evidence>
<dbReference type="Proteomes" id="UP000242519">
    <property type="component" value="Unassembled WGS sequence"/>
</dbReference>
<dbReference type="UniPathway" id="UPA00253">
    <property type="reaction ID" value="UER00329"/>
</dbReference>
<dbReference type="EC" id="3.7.1.3" evidence="4"/>
<evidence type="ECO:0000256" key="3">
    <source>
        <dbReference type="ARBA" id="ARBA00022898"/>
    </source>
</evidence>
<feature type="binding site" evidence="4">
    <location>
        <position position="336"/>
    </location>
    <ligand>
        <name>pyridoxal 5'-phosphate</name>
        <dbReference type="ChEBI" id="CHEBI:597326"/>
    </ligand>
</feature>
<dbReference type="InterPro" id="IPR000192">
    <property type="entry name" value="Aminotrans_V_dom"/>
</dbReference>
<feature type="binding site" evidence="4">
    <location>
        <position position="453"/>
    </location>
    <ligand>
        <name>pyridoxal 5'-phosphate</name>
        <dbReference type="ChEBI" id="CHEBI:597326"/>
    </ligand>
</feature>
<evidence type="ECO:0000313" key="7">
    <source>
        <dbReference type="EMBL" id="OWP02631.1"/>
    </source>
</evidence>
<dbReference type="AlphaFoldDB" id="A0A218Z3G1"/>
<feature type="modified residue" description="N6-(pyridoxal phosphate)lysine" evidence="4">
    <location>
        <position position="476"/>
    </location>
</feature>
<keyword evidence="8" id="KW-1185">Reference proteome</keyword>
<dbReference type="NCBIfam" id="TIGR01814">
    <property type="entry name" value="kynureninase"/>
    <property type="match status" value="1"/>
</dbReference>
<comment type="pathway">
    <text evidence="4">Amino-acid degradation; L-kynurenine degradation; L-alanine and anthranilate from L-kynurenine: step 1/1.</text>
</comment>
<keyword evidence="1 4" id="KW-0662">Pyridine nucleotide biosynthesis</keyword>
<comment type="subcellular location">
    <subcellularLocation>
        <location evidence="4">Cytoplasm</location>
    </subcellularLocation>
</comment>
<keyword evidence="2 4" id="KW-0378">Hydrolase</keyword>
<dbReference type="GO" id="GO:0005737">
    <property type="term" value="C:cytoplasm"/>
    <property type="evidence" value="ECO:0007669"/>
    <property type="project" value="UniProtKB-SubCell"/>
</dbReference>